<dbReference type="EMBL" id="CADCVG010000047">
    <property type="protein sequence ID" value="CAA9452610.1"/>
    <property type="molecule type" value="Genomic_DNA"/>
</dbReference>
<dbReference type="AlphaFoldDB" id="A0A6J4QR66"/>
<keyword evidence="1" id="KW-0812">Transmembrane</keyword>
<sequence>MNLESLRDCVGAYGGTKQSIAQGLVLCLEPWRFVVLVVVFVAVAVVLSLLLLGGTERGGKTQSLATKS</sequence>
<accession>A0A6J4QR66</accession>
<reference evidence="2" key="1">
    <citation type="submission" date="2020-02" db="EMBL/GenBank/DDBJ databases">
        <authorList>
            <person name="Meier V. D."/>
        </authorList>
    </citation>
    <scope>NUCLEOTIDE SEQUENCE</scope>
    <source>
        <strain evidence="2">AVDCRST_MAG14</strain>
    </source>
</reference>
<name>A0A6J4QR66_9ACTN</name>
<organism evidence="2">
    <name type="scientific">uncultured Rubrobacteraceae bacterium</name>
    <dbReference type="NCBI Taxonomy" id="349277"/>
    <lineage>
        <taxon>Bacteria</taxon>
        <taxon>Bacillati</taxon>
        <taxon>Actinomycetota</taxon>
        <taxon>Rubrobacteria</taxon>
        <taxon>Rubrobacterales</taxon>
        <taxon>Rubrobacteraceae</taxon>
        <taxon>environmental samples</taxon>
    </lineage>
</organism>
<feature type="transmembrane region" description="Helical" evidence="1">
    <location>
        <begin position="33"/>
        <end position="52"/>
    </location>
</feature>
<keyword evidence="1" id="KW-1133">Transmembrane helix</keyword>
<evidence type="ECO:0000313" key="2">
    <source>
        <dbReference type="EMBL" id="CAA9452610.1"/>
    </source>
</evidence>
<evidence type="ECO:0000256" key="1">
    <source>
        <dbReference type="SAM" id="Phobius"/>
    </source>
</evidence>
<keyword evidence="1" id="KW-0472">Membrane</keyword>
<proteinExistence type="predicted"/>
<gene>
    <name evidence="2" type="ORF">AVDCRST_MAG14-1129</name>
</gene>
<protein>
    <submittedName>
        <fullName evidence="2">Uncharacterized protein</fullName>
    </submittedName>
</protein>